<reference evidence="1 2" key="1">
    <citation type="submission" date="2016-03" db="EMBL/GenBank/DDBJ databases">
        <title>Trachymyrmex septentrionalis WGS genome.</title>
        <authorList>
            <person name="Nygaard S."/>
            <person name="Hu H."/>
            <person name="Boomsma J."/>
            <person name="Zhang G."/>
        </authorList>
    </citation>
    <scope>NUCLEOTIDE SEQUENCE [LARGE SCALE GENOMIC DNA]</scope>
    <source>
        <strain evidence="1">Tsep2-gDNA-1</strain>
        <tissue evidence="1">Whole body</tissue>
    </source>
</reference>
<accession>A0A195F337</accession>
<dbReference type="AlphaFoldDB" id="A0A195F337"/>
<dbReference type="Proteomes" id="UP000078541">
    <property type="component" value="Unassembled WGS sequence"/>
</dbReference>
<proteinExistence type="predicted"/>
<organism evidence="1 2">
    <name type="scientific">Trachymyrmex septentrionalis</name>
    <dbReference type="NCBI Taxonomy" id="34720"/>
    <lineage>
        <taxon>Eukaryota</taxon>
        <taxon>Metazoa</taxon>
        <taxon>Ecdysozoa</taxon>
        <taxon>Arthropoda</taxon>
        <taxon>Hexapoda</taxon>
        <taxon>Insecta</taxon>
        <taxon>Pterygota</taxon>
        <taxon>Neoptera</taxon>
        <taxon>Endopterygota</taxon>
        <taxon>Hymenoptera</taxon>
        <taxon>Apocrita</taxon>
        <taxon>Aculeata</taxon>
        <taxon>Formicoidea</taxon>
        <taxon>Formicidae</taxon>
        <taxon>Myrmicinae</taxon>
        <taxon>Trachymyrmex</taxon>
    </lineage>
</organism>
<sequence>MKAARIRELGTIYAEMRKRKDQNVWHGVPLVFSWMSLDIRDDIGQRDRWECVLSGFIREGDGRRAMSSMLWP</sequence>
<dbReference type="EMBL" id="KQ981856">
    <property type="protein sequence ID" value="KYN34499.1"/>
    <property type="molecule type" value="Genomic_DNA"/>
</dbReference>
<evidence type="ECO:0000313" key="1">
    <source>
        <dbReference type="EMBL" id="KYN34499.1"/>
    </source>
</evidence>
<name>A0A195F337_9HYME</name>
<protein>
    <submittedName>
        <fullName evidence="1">Uncharacterized protein</fullName>
    </submittedName>
</protein>
<keyword evidence="2" id="KW-1185">Reference proteome</keyword>
<gene>
    <name evidence="1" type="ORF">ALC56_10986</name>
</gene>
<evidence type="ECO:0000313" key="2">
    <source>
        <dbReference type="Proteomes" id="UP000078541"/>
    </source>
</evidence>